<evidence type="ECO:0000313" key="6">
    <source>
        <dbReference type="Proteomes" id="UP000029725"/>
    </source>
</evidence>
<dbReference type="Pfam" id="PF00888">
    <property type="entry name" value="Cullin"/>
    <property type="match status" value="1"/>
</dbReference>
<dbReference type="InterPro" id="IPR059120">
    <property type="entry name" value="Cullin-like_AB"/>
</dbReference>
<comment type="caution">
    <text evidence="5">The sequence shown here is derived from an EMBL/GenBank/DDBJ whole genome shotgun (WGS) entry which is preliminary data.</text>
</comment>
<dbReference type="PROSITE" id="PS50069">
    <property type="entry name" value="CULLIN_2"/>
    <property type="match status" value="1"/>
</dbReference>
<dbReference type="SMART" id="SM00182">
    <property type="entry name" value="CULLIN"/>
    <property type="match status" value="1"/>
</dbReference>
<dbReference type="Pfam" id="PF26557">
    <property type="entry name" value="Cullin_AB"/>
    <property type="match status" value="1"/>
</dbReference>
<dbReference type="InterPro" id="IPR036388">
    <property type="entry name" value="WH-like_DNA-bd_sf"/>
</dbReference>
<feature type="domain" description="Cullin family profile" evidence="4">
    <location>
        <begin position="209"/>
        <end position="461"/>
    </location>
</feature>
<dbReference type="InterPro" id="IPR001373">
    <property type="entry name" value="Cullin_N"/>
</dbReference>
<dbReference type="Gene3D" id="1.20.1310.10">
    <property type="entry name" value="Cullin Repeats"/>
    <property type="match status" value="3"/>
</dbReference>
<keyword evidence="6" id="KW-1185">Reference proteome</keyword>
<dbReference type="GO" id="GO:0031625">
    <property type="term" value="F:ubiquitin protein ligase binding"/>
    <property type="evidence" value="ECO:0007669"/>
    <property type="project" value="InterPro"/>
</dbReference>
<dbReference type="OrthoDB" id="27073at2759"/>
<evidence type="ECO:0000256" key="1">
    <source>
        <dbReference type="ARBA" id="ARBA00006019"/>
    </source>
</evidence>
<dbReference type="GeneID" id="25259440"/>
<evidence type="ECO:0000313" key="5">
    <source>
        <dbReference type="EMBL" id="KGG51637.1"/>
    </source>
</evidence>
<gene>
    <name evidence="5" type="ORF">DI09_2p140</name>
</gene>
<dbReference type="InterPro" id="IPR036317">
    <property type="entry name" value="Cullin_homology_sf"/>
</dbReference>
<dbReference type="InterPro" id="IPR016158">
    <property type="entry name" value="Cullin_homology"/>
</dbReference>
<dbReference type="Proteomes" id="UP000029725">
    <property type="component" value="Unassembled WGS sequence"/>
</dbReference>
<dbReference type="RefSeq" id="XP_013238064.1">
    <property type="nucleotide sequence ID" value="XM_013382610.1"/>
</dbReference>
<dbReference type="SUPFAM" id="SSF74788">
    <property type="entry name" value="Cullin repeat-like"/>
    <property type="match status" value="1"/>
</dbReference>
<dbReference type="HOGENOM" id="CLU_467741_0_0_1"/>
<evidence type="ECO:0000256" key="3">
    <source>
        <dbReference type="RuleBase" id="RU003829"/>
    </source>
</evidence>
<dbReference type="PANTHER" id="PTHR11932">
    <property type="entry name" value="CULLIN"/>
    <property type="match status" value="1"/>
</dbReference>
<dbReference type="AlphaFoldDB" id="A0A098VRH8"/>
<dbReference type="InterPro" id="IPR036390">
    <property type="entry name" value="WH_DNA-bd_sf"/>
</dbReference>
<dbReference type="GO" id="GO:0006511">
    <property type="term" value="P:ubiquitin-dependent protein catabolic process"/>
    <property type="evidence" value="ECO:0007669"/>
    <property type="project" value="InterPro"/>
</dbReference>
<proteinExistence type="inferred from homology"/>
<dbReference type="EMBL" id="JMKJ01000222">
    <property type="protein sequence ID" value="KGG51637.1"/>
    <property type="molecule type" value="Genomic_DNA"/>
</dbReference>
<dbReference type="SUPFAM" id="SSF46785">
    <property type="entry name" value="Winged helix' DNA-binding domain"/>
    <property type="match status" value="1"/>
</dbReference>
<dbReference type="Gene3D" id="1.10.10.10">
    <property type="entry name" value="Winged helix-like DNA-binding domain superfamily/Winged helix DNA-binding domain"/>
    <property type="match status" value="1"/>
</dbReference>
<sequence length="583" mass="65507">MLPKINPGLQSPSVDSNGADLAHLSSISFVMSFFSSLHLCEVHLFPKICEASGNYYTELSEKHFASNDMGNYLELTHSFLSKETGILSSFLDVKMQEQLMSSCLNIFVTQRLNSFFEHGFQPLMEARDFGSLALFYKFLFETKNIATLSSRLSSLIKIQIASPWKIIPDLIKAISLVDDIVKSCFDNDPQISNALKGALSASINSSKKLVSFLLVRYLSAIIEANHSEFPLASTEYENAVHQIDKALYIFRLIQGKQDFEIFYKAQLARRLLLGFMFLESDCSNVSPLNIPLEKYTIFKLKGECGLSFTFKLEGMLRDISCSLKYKKIIKNRMSPASSSPLKMSDIPTSLSILTPNFWPAIGDSKMNARILRHPVFESAIGAFSNGYREANKGRHLKFSLKNSTCIVEVTCPHGKTFSLLCSAYQAIVLEAFSSESLSFSRLEKISGLTKNDLTLVLESLIQKEIILQSSDTFFMEDACFSVNPNVNQAGQEFVNILTGIYSKYDEFVDQNPFTPMDSLESFSPENLYQIDAAIVRILKHQKTLPQSLLFKAALDSIKFPVEVRYIISSNFRMNICSQESKSC</sequence>
<accession>A0A098VRH8</accession>
<protein>
    <submittedName>
        <fullName evidence="5">Cullin 4</fullName>
    </submittedName>
</protein>
<organism evidence="5 6">
    <name type="scientific">Mitosporidium daphniae</name>
    <dbReference type="NCBI Taxonomy" id="1485682"/>
    <lineage>
        <taxon>Eukaryota</taxon>
        <taxon>Fungi</taxon>
        <taxon>Fungi incertae sedis</taxon>
        <taxon>Microsporidia</taxon>
        <taxon>Mitosporidium</taxon>
    </lineage>
</organism>
<name>A0A098VRH8_9MICR</name>
<dbReference type="InterPro" id="IPR045093">
    <property type="entry name" value="Cullin"/>
</dbReference>
<reference evidence="5 6" key="1">
    <citation type="submission" date="2014-04" db="EMBL/GenBank/DDBJ databases">
        <title>A new species of microsporidia sheds light on the evolution of extreme parasitism.</title>
        <authorList>
            <person name="Haag K.L."/>
            <person name="James T.Y."/>
            <person name="Larsson R."/>
            <person name="Schaer T.M."/>
            <person name="Refardt D."/>
            <person name="Pombert J.-F."/>
            <person name="Ebert D."/>
        </authorList>
    </citation>
    <scope>NUCLEOTIDE SEQUENCE [LARGE SCALE GENOMIC DNA]</scope>
    <source>
        <strain evidence="5 6">UGP3</strain>
        <tissue evidence="5">Spores</tissue>
    </source>
</reference>
<dbReference type="SUPFAM" id="SSF75632">
    <property type="entry name" value="Cullin homology domain"/>
    <property type="match status" value="1"/>
</dbReference>
<evidence type="ECO:0000259" key="4">
    <source>
        <dbReference type="PROSITE" id="PS50069"/>
    </source>
</evidence>
<comment type="similarity">
    <text evidence="1 2 3">Belongs to the cullin family.</text>
</comment>
<evidence type="ECO:0000256" key="2">
    <source>
        <dbReference type="PROSITE-ProRule" id="PRU00330"/>
    </source>
</evidence>
<dbReference type="VEuPathDB" id="MicrosporidiaDB:DI09_2p140"/>
<dbReference type="Gene3D" id="3.30.230.130">
    <property type="entry name" value="Cullin, Chain C, Domain 2"/>
    <property type="match status" value="1"/>
</dbReference>
<dbReference type="InterPro" id="IPR016159">
    <property type="entry name" value="Cullin_repeat-like_dom_sf"/>
</dbReference>